<organism evidence="1 2">
    <name type="scientific">Rhizobium puerariae</name>
    <dbReference type="NCBI Taxonomy" id="1585791"/>
    <lineage>
        <taxon>Bacteria</taxon>
        <taxon>Pseudomonadati</taxon>
        <taxon>Pseudomonadota</taxon>
        <taxon>Alphaproteobacteria</taxon>
        <taxon>Hyphomicrobiales</taxon>
        <taxon>Rhizobiaceae</taxon>
        <taxon>Rhizobium/Agrobacterium group</taxon>
        <taxon>Rhizobium</taxon>
    </lineage>
</organism>
<dbReference type="InterPro" id="IPR016032">
    <property type="entry name" value="Sig_transdc_resp-reg_C-effctor"/>
</dbReference>
<dbReference type="Proteomes" id="UP001589692">
    <property type="component" value="Unassembled WGS sequence"/>
</dbReference>
<evidence type="ECO:0008006" key="3">
    <source>
        <dbReference type="Google" id="ProtNLM"/>
    </source>
</evidence>
<dbReference type="SUPFAM" id="SSF48295">
    <property type="entry name" value="TrpR-like"/>
    <property type="match status" value="1"/>
</dbReference>
<reference evidence="1 2" key="1">
    <citation type="submission" date="2024-09" db="EMBL/GenBank/DDBJ databases">
        <authorList>
            <person name="Sun Q."/>
            <person name="Mori K."/>
        </authorList>
    </citation>
    <scope>NUCLEOTIDE SEQUENCE [LARGE SCALE GENOMIC DNA]</scope>
    <source>
        <strain evidence="1 2">TBRC 4938</strain>
    </source>
</reference>
<protein>
    <recommendedName>
        <fullName evidence="3">Helix-turn-helix domain-containing protein</fullName>
    </recommendedName>
</protein>
<accession>A0ABV6AN56</accession>
<evidence type="ECO:0000313" key="1">
    <source>
        <dbReference type="EMBL" id="MFB9952051.1"/>
    </source>
</evidence>
<comment type="caution">
    <text evidence="1">The sequence shown here is derived from an EMBL/GenBank/DDBJ whole genome shotgun (WGS) entry which is preliminary data.</text>
</comment>
<dbReference type="SUPFAM" id="SSF46894">
    <property type="entry name" value="C-terminal effector domain of the bipartite response regulators"/>
    <property type="match status" value="1"/>
</dbReference>
<keyword evidence="2" id="KW-1185">Reference proteome</keyword>
<dbReference type="Gene3D" id="1.10.1750.10">
    <property type="match status" value="1"/>
</dbReference>
<dbReference type="RefSeq" id="WP_377264868.1">
    <property type="nucleotide sequence ID" value="NZ_JBHMAA010000032.1"/>
</dbReference>
<sequence length="229" mass="26255">MNAHVSITPTQASLIAAHKARQARFAAAARKVAVRRPANTNEPVKLERQILTPVDFIKAKCAERGITYEHLISREKTDELVSIRNPLVKETKEMFPKLSLTTLGRLFNREHTTILYILGHLPGKRENMALMAERDRQAKALYLDGKTLDAIAIELNVCLSTVKAIKRRCKWDVRAKPKPPRSEKPHERRARELYASGMSLRAVSDQLGMDKESIRRMRIRWNWPERSKA</sequence>
<evidence type="ECO:0000313" key="2">
    <source>
        <dbReference type="Proteomes" id="UP001589692"/>
    </source>
</evidence>
<proteinExistence type="predicted"/>
<name>A0ABV6AN56_9HYPH</name>
<gene>
    <name evidence="1" type="ORF">ACFFP0_24650</name>
</gene>
<dbReference type="EMBL" id="JBHMAA010000032">
    <property type="protein sequence ID" value="MFB9952051.1"/>
    <property type="molecule type" value="Genomic_DNA"/>
</dbReference>
<dbReference type="InterPro" id="IPR010921">
    <property type="entry name" value="Trp_repressor/repl_initiator"/>
</dbReference>